<dbReference type="InterPro" id="IPR040390">
    <property type="entry name" value="TIFY/JAZ"/>
</dbReference>
<accession>A0A7J7HKX9</accession>
<comment type="function">
    <text evidence="2">Repressor of jasmonate responses.</text>
</comment>
<comment type="caution">
    <text evidence="4">The sequence shown here is derived from an EMBL/GenBank/DDBJ whole genome shotgun (WGS) entry which is preliminary data.</text>
</comment>
<reference evidence="4 5" key="2">
    <citation type="submission" date="2020-07" db="EMBL/GenBank/DDBJ databases">
        <title>Genome assembly of wild tea tree DASZ reveals pedigree and selection history of tea varieties.</title>
        <authorList>
            <person name="Zhang W."/>
        </authorList>
    </citation>
    <scope>NUCLEOTIDE SEQUENCE [LARGE SCALE GENOMIC DNA]</scope>
    <source>
        <strain evidence="5">cv. G240</strain>
        <tissue evidence="4">Leaf</tissue>
    </source>
</reference>
<dbReference type="GO" id="GO:2000022">
    <property type="term" value="P:regulation of jasmonic acid mediated signaling pathway"/>
    <property type="evidence" value="ECO:0007669"/>
    <property type="project" value="UniProtKB-UniRule"/>
</dbReference>
<dbReference type="GO" id="GO:0031347">
    <property type="term" value="P:regulation of defense response"/>
    <property type="evidence" value="ECO:0007669"/>
    <property type="project" value="UniProtKB-UniRule"/>
</dbReference>
<evidence type="ECO:0000313" key="4">
    <source>
        <dbReference type="EMBL" id="KAF5953359.1"/>
    </source>
</evidence>
<keyword evidence="5" id="KW-1185">Reference proteome</keyword>
<dbReference type="SMART" id="SM00979">
    <property type="entry name" value="TIFY"/>
    <property type="match status" value="1"/>
</dbReference>
<evidence type="ECO:0000313" key="5">
    <source>
        <dbReference type="Proteomes" id="UP000593564"/>
    </source>
</evidence>
<proteinExistence type="inferred from homology"/>
<name>A0A7J7HKX9_CAMSI</name>
<protein>
    <recommendedName>
        <fullName evidence="2">Protein TIFY</fullName>
    </recommendedName>
    <alternativeName>
        <fullName evidence="2">Jasmonate ZIM domain-containing protein</fullName>
    </alternativeName>
</protein>
<dbReference type="AlphaFoldDB" id="A0A7J7HKX9"/>
<evidence type="ECO:0000256" key="2">
    <source>
        <dbReference type="RuleBase" id="RU369065"/>
    </source>
</evidence>
<dbReference type="Pfam" id="PF06200">
    <property type="entry name" value="tify"/>
    <property type="match status" value="1"/>
</dbReference>
<dbReference type="GO" id="GO:0005634">
    <property type="term" value="C:nucleus"/>
    <property type="evidence" value="ECO:0007669"/>
    <property type="project" value="UniProtKB-SubCell"/>
</dbReference>
<dbReference type="PROSITE" id="PS51320">
    <property type="entry name" value="TIFY"/>
    <property type="match status" value="1"/>
</dbReference>
<comment type="subcellular location">
    <subcellularLocation>
        <location evidence="2">Nucleus</location>
    </subcellularLocation>
</comment>
<dbReference type="GO" id="GO:0009611">
    <property type="term" value="P:response to wounding"/>
    <property type="evidence" value="ECO:0007669"/>
    <property type="project" value="UniProtKB-UniRule"/>
</dbReference>
<dbReference type="Pfam" id="PF09425">
    <property type="entry name" value="Jas_motif"/>
    <property type="match status" value="1"/>
</dbReference>
<keyword evidence="2" id="KW-1184">Jasmonic acid signaling pathway</keyword>
<dbReference type="PANTHER" id="PTHR33077">
    <property type="entry name" value="PROTEIN TIFY 4A-RELATED-RELATED"/>
    <property type="match status" value="1"/>
</dbReference>
<reference evidence="5" key="1">
    <citation type="journal article" date="2020" name="Nat. Commun.">
        <title>Genome assembly of wild tea tree DASZ reveals pedigree and selection history of tea varieties.</title>
        <authorList>
            <person name="Zhang W."/>
            <person name="Zhang Y."/>
            <person name="Qiu H."/>
            <person name="Guo Y."/>
            <person name="Wan H."/>
            <person name="Zhang X."/>
            <person name="Scossa F."/>
            <person name="Alseekh S."/>
            <person name="Zhang Q."/>
            <person name="Wang P."/>
            <person name="Xu L."/>
            <person name="Schmidt M.H."/>
            <person name="Jia X."/>
            <person name="Li D."/>
            <person name="Zhu A."/>
            <person name="Guo F."/>
            <person name="Chen W."/>
            <person name="Ni D."/>
            <person name="Usadel B."/>
            <person name="Fernie A.R."/>
            <person name="Wen W."/>
        </authorList>
    </citation>
    <scope>NUCLEOTIDE SEQUENCE [LARGE SCALE GENOMIC DNA]</scope>
    <source>
        <strain evidence="5">cv. G240</strain>
    </source>
</reference>
<dbReference type="Proteomes" id="UP000593564">
    <property type="component" value="Unassembled WGS sequence"/>
</dbReference>
<keyword evidence="2" id="KW-0539">Nucleus</keyword>
<dbReference type="InterPro" id="IPR010399">
    <property type="entry name" value="Tify_dom"/>
</dbReference>
<evidence type="ECO:0000256" key="1">
    <source>
        <dbReference type="ARBA" id="ARBA00008614"/>
    </source>
</evidence>
<sequence>MSRSAVELDFFRMEKESSSKKFIDRRRSFRGIFIYADIQSVISKLNPQLLKTVIASGSVDHTYNNVAKSSENCNLFLSSKSSFSVPSTPQHEDTLVFPPALPLYSPAFGSNASGSEPTPETTPMTIFYNGSVTVFDVPRHKAENIFKLAEKQVSKTVESAADPKLALSSTDKTQILDTINGDLPIARRKSLQRFMEKRKERLTFVSPYGCPNDYASSGQNTSGQRE</sequence>
<organism evidence="4 5">
    <name type="scientific">Camellia sinensis</name>
    <name type="common">Tea plant</name>
    <name type="synonym">Thea sinensis</name>
    <dbReference type="NCBI Taxonomy" id="4442"/>
    <lineage>
        <taxon>Eukaryota</taxon>
        <taxon>Viridiplantae</taxon>
        <taxon>Streptophyta</taxon>
        <taxon>Embryophyta</taxon>
        <taxon>Tracheophyta</taxon>
        <taxon>Spermatophyta</taxon>
        <taxon>Magnoliopsida</taxon>
        <taxon>eudicotyledons</taxon>
        <taxon>Gunneridae</taxon>
        <taxon>Pentapetalae</taxon>
        <taxon>asterids</taxon>
        <taxon>Ericales</taxon>
        <taxon>Theaceae</taxon>
        <taxon>Camellia</taxon>
    </lineage>
</organism>
<comment type="similarity">
    <text evidence="1 2">Belongs to the TIFY/JAZ family.</text>
</comment>
<dbReference type="EMBL" id="JACBKZ010000003">
    <property type="protein sequence ID" value="KAF5953359.1"/>
    <property type="molecule type" value="Genomic_DNA"/>
</dbReference>
<feature type="domain" description="Tify" evidence="3">
    <location>
        <begin position="117"/>
        <end position="151"/>
    </location>
</feature>
<gene>
    <name evidence="4" type="ORF">HYC85_006215</name>
</gene>
<dbReference type="InterPro" id="IPR018467">
    <property type="entry name" value="CCT_CS"/>
</dbReference>
<evidence type="ECO:0000259" key="3">
    <source>
        <dbReference type="PROSITE" id="PS51320"/>
    </source>
</evidence>
<comment type="domain">
    <text evidence="2">The jas domain is required for interaction with COI1.</text>
</comment>
<dbReference type="PANTHER" id="PTHR33077:SF5">
    <property type="entry name" value="PROTEIN TIFY 9"/>
    <property type="match status" value="1"/>
</dbReference>